<protein>
    <submittedName>
        <fullName evidence="2">Calmodulin-dependent protein kinase</fullName>
    </submittedName>
</protein>
<accession>A0A8H3X0C1</accession>
<dbReference type="OrthoDB" id="2384430at2759"/>
<dbReference type="InterPro" id="IPR050767">
    <property type="entry name" value="Sel1_AlgK"/>
</dbReference>
<evidence type="ECO:0000256" key="1">
    <source>
        <dbReference type="ARBA" id="ARBA00038101"/>
    </source>
</evidence>
<keyword evidence="2" id="KW-0808">Transferase</keyword>
<dbReference type="PANTHER" id="PTHR11102">
    <property type="entry name" value="SEL-1-LIKE PROTEIN"/>
    <property type="match status" value="1"/>
</dbReference>
<dbReference type="Gene3D" id="1.25.40.10">
    <property type="entry name" value="Tetratricopeptide repeat domain"/>
    <property type="match status" value="1"/>
</dbReference>
<reference evidence="2 3" key="1">
    <citation type="journal article" date="2019" name="Environ. Microbiol.">
        <title>At the nexus of three kingdoms: the genome of the mycorrhizal fungus Gigaspora margarita provides insights into plant, endobacterial and fungal interactions.</title>
        <authorList>
            <person name="Venice F."/>
            <person name="Ghignone S."/>
            <person name="Salvioli di Fossalunga A."/>
            <person name="Amselem J."/>
            <person name="Novero M."/>
            <person name="Xianan X."/>
            <person name="Sedzielewska Toro K."/>
            <person name="Morin E."/>
            <person name="Lipzen A."/>
            <person name="Grigoriev I.V."/>
            <person name="Henrissat B."/>
            <person name="Martin F.M."/>
            <person name="Bonfante P."/>
        </authorList>
    </citation>
    <scope>NUCLEOTIDE SEQUENCE [LARGE SCALE GENOMIC DNA]</scope>
    <source>
        <strain evidence="2 3">BEG34</strain>
    </source>
</reference>
<dbReference type="SUPFAM" id="SSF81901">
    <property type="entry name" value="HCP-like"/>
    <property type="match status" value="1"/>
</dbReference>
<dbReference type="Proteomes" id="UP000439903">
    <property type="component" value="Unassembled WGS sequence"/>
</dbReference>
<proteinExistence type="inferred from homology"/>
<evidence type="ECO:0000313" key="2">
    <source>
        <dbReference type="EMBL" id="KAF0386051.1"/>
    </source>
</evidence>
<keyword evidence="3" id="KW-1185">Reference proteome</keyword>
<keyword evidence="2" id="KW-0418">Kinase</keyword>
<evidence type="ECO:0000313" key="3">
    <source>
        <dbReference type="Proteomes" id="UP000439903"/>
    </source>
</evidence>
<comment type="caution">
    <text evidence="2">The sequence shown here is derived from an EMBL/GenBank/DDBJ whole genome shotgun (WGS) entry which is preliminary data.</text>
</comment>
<organism evidence="2 3">
    <name type="scientific">Gigaspora margarita</name>
    <dbReference type="NCBI Taxonomy" id="4874"/>
    <lineage>
        <taxon>Eukaryota</taxon>
        <taxon>Fungi</taxon>
        <taxon>Fungi incertae sedis</taxon>
        <taxon>Mucoromycota</taxon>
        <taxon>Glomeromycotina</taxon>
        <taxon>Glomeromycetes</taxon>
        <taxon>Diversisporales</taxon>
        <taxon>Gigasporaceae</taxon>
        <taxon>Gigaspora</taxon>
    </lineage>
</organism>
<dbReference type="Pfam" id="PF08238">
    <property type="entry name" value="Sel1"/>
    <property type="match status" value="3"/>
</dbReference>
<dbReference type="EMBL" id="WTPW01002338">
    <property type="protein sequence ID" value="KAF0386051.1"/>
    <property type="molecule type" value="Genomic_DNA"/>
</dbReference>
<comment type="similarity">
    <text evidence="1">Belongs to the sel-1 family.</text>
</comment>
<dbReference type="InterPro" id="IPR011990">
    <property type="entry name" value="TPR-like_helical_dom_sf"/>
</dbReference>
<name>A0A8H3X0C1_GIGMA</name>
<dbReference type="GO" id="GO:0016301">
    <property type="term" value="F:kinase activity"/>
    <property type="evidence" value="ECO:0007669"/>
    <property type="project" value="UniProtKB-KW"/>
</dbReference>
<gene>
    <name evidence="2" type="ORF">F8M41_011408</name>
</gene>
<sequence length="109" mass="12645">MNDSYRIFSVRLCYENRVGVEKNEHKTLIYYQKFAEMGNVNGIHDAGYCYLYGVGVKKDEYKVFFYFQKSAEMGDTMETNSVEYCYQLGIGVEIENICHSCLNQINKGS</sequence>
<dbReference type="SMART" id="SM00671">
    <property type="entry name" value="SEL1"/>
    <property type="match status" value="2"/>
</dbReference>
<dbReference type="AlphaFoldDB" id="A0A8H3X0C1"/>
<dbReference type="InterPro" id="IPR006597">
    <property type="entry name" value="Sel1-like"/>
</dbReference>
<dbReference type="PANTHER" id="PTHR11102:SF160">
    <property type="entry name" value="ERAD-ASSOCIATED E3 UBIQUITIN-PROTEIN LIGASE COMPONENT HRD3"/>
    <property type="match status" value="1"/>
</dbReference>